<protein>
    <recommendedName>
        <fullName evidence="3">cysteine desulfurase</fullName>
        <ecNumber evidence="3">2.8.1.7</ecNumber>
    </recommendedName>
</protein>
<reference evidence="11 12" key="1">
    <citation type="submission" date="2023-06" db="EMBL/GenBank/DDBJ databases">
        <title>Antibody response to the Sneathia vaginalis cytopathogenic toxin A during pregnancy.</title>
        <authorList>
            <person name="Mccoy Z.T."/>
            <person name="Serrano M.G."/>
            <person name="Spaine K."/>
            <person name="Edwards D.J."/>
            <person name="Buck G.A."/>
            <person name="Jefferson K."/>
        </authorList>
    </citation>
    <scope>NUCLEOTIDE SEQUENCE [LARGE SCALE GENOMIC DNA]</scope>
    <source>
        <strain evidence="11 12">CCUG 42621</strain>
    </source>
</reference>
<dbReference type="Gene3D" id="3.90.1150.10">
    <property type="entry name" value="Aspartate Aminotransferase, domain 1"/>
    <property type="match status" value="1"/>
</dbReference>
<dbReference type="Gene3D" id="3.40.640.10">
    <property type="entry name" value="Type I PLP-dependent aspartate aminotransferase-like (Major domain)"/>
    <property type="match status" value="1"/>
</dbReference>
<evidence type="ECO:0000256" key="2">
    <source>
        <dbReference type="ARBA" id="ARBA00006490"/>
    </source>
</evidence>
<keyword evidence="4" id="KW-0479">Metal-binding</keyword>
<dbReference type="InterPro" id="IPR015421">
    <property type="entry name" value="PyrdxlP-dep_Trfase_major"/>
</dbReference>
<dbReference type="PANTHER" id="PTHR11601">
    <property type="entry name" value="CYSTEINE DESULFURYLASE FAMILY MEMBER"/>
    <property type="match status" value="1"/>
</dbReference>
<dbReference type="PROSITE" id="PS00595">
    <property type="entry name" value="AA_TRANSFER_CLASS_5"/>
    <property type="match status" value="1"/>
</dbReference>
<evidence type="ECO:0000313" key="12">
    <source>
        <dbReference type="Proteomes" id="UP001225134"/>
    </source>
</evidence>
<evidence type="ECO:0000256" key="5">
    <source>
        <dbReference type="ARBA" id="ARBA00022898"/>
    </source>
</evidence>
<comment type="caution">
    <text evidence="11">The sequence shown here is derived from an EMBL/GenBank/DDBJ whole genome shotgun (WGS) entry which is preliminary data.</text>
</comment>
<evidence type="ECO:0000259" key="10">
    <source>
        <dbReference type="Pfam" id="PF00266"/>
    </source>
</evidence>
<dbReference type="PANTHER" id="PTHR11601:SF34">
    <property type="entry name" value="CYSTEINE DESULFURASE"/>
    <property type="match status" value="1"/>
</dbReference>
<evidence type="ECO:0000256" key="7">
    <source>
        <dbReference type="ARBA" id="ARBA00023014"/>
    </source>
</evidence>
<feature type="domain" description="Aminotransferase class V" evidence="10">
    <location>
        <begin position="4"/>
        <end position="226"/>
    </location>
</feature>
<keyword evidence="7" id="KW-0411">Iron-sulfur</keyword>
<evidence type="ECO:0000256" key="9">
    <source>
        <dbReference type="RuleBase" id="RU004504"/>
    </source>
</evidence>
<dbReference type="GO" id="GO:0008483">
    <property type="term" value="F:transaminase activity"/>
    <property type="evidence" value="ECO:0007669"/>
    <property type="project" value="UniProtKB-KW"/>
</dbReference>
<dbReference type="Pfam" id="PF00266">
    <property type="entry name" value="Aminotran_5"/>
    <property type="match status" value="1"/>
</dbReference>
<evidence type="ECO:0000256" key="8">
    <source>
        <dbReference type="ARBA" id="ARBA00050776"/>
    </source>
</evidence>
<comment type="catalytic activity">
    <reaction evidence="8">
        <text>(sulfur carrier)-H + L-cysteine = (sulfur carrier)-SH + L-alanine</text>
        <dbReference type="Rhea" id="RHEA:43892"/>
        <dbReference type="Rhea" id="RHEA-COMP:14737"/>
        <dbReference type="Rhea" id="RHEA-COMP:14739"/>
        <dbReference type="ChEBI" id="CHEBI:29917"/>
        <dbReference type="ChEBI" id="CHEBI:35235"/>
        <dbReference type="ChEBI" id="CHEBI:57972"/>
        <dbReference type="ChEBI" id="CHEBI:64428"/>
        <dbReference type="EC" id="2.8.1.7"/>
    </reaction>
</comment>
<keyword evidence="5" id="KW-0663">Pyridoxal phosphate</keyword>
<keyword evidence="6" id="KW-0408">Iron</keyword>
<accession>A0ABT7HKE0</accession>
<evidence type="ECO:0000256" key="4">
    <source>
        <dbReference type="ARBA" id="ARBA00022723"/>
    </source>
</evidence>
<keyword evidence="11" id="KW-0808">Transferase</keyword>
<dbReference type="EMBL" id="JASSPP010000001">
    <property type="protein sequence ID" value="MDK9580095.1"/>
    <property type="molecule type" value="Genomic_DNA"/>
</dbReference>
<evidence type="ECO:0000313" key="11">
    <source>
        <dbReference type="EMBL" id="MDK9580095.1"/>
    </source>
</evidence>
<dbReference type="InterPro" id="IPR000192">
    <property type="entry name" value="Aminotrans_V_dom"/>
</dbReference>
<keyword evidence="12" id="KW-1185">Reference proteome</keyword>
<proteinExistence type="inferred from homology"/>
<evidence type="ECO:0000256" key="1">
    <source>
        <dbReference type="ARBA" id="ARBA00001933"/>
    </source>
</evidence>
<evidence type="ECO:0000256" key="3">
    <source>
        <dbReference type="ARBA" id="ARBA00012239"/>
    </source>
</evidence>
<comment type="cofactor">
    <cofactor evidence="1 9">
        <name>pyridoxal 5'-phosphate</name>
        <dbReference type="ChEBI" id="CHEBI:597326"/>
    </cofactor>
</comment>
<dbReference type="InterPro" id="IPR020578">
    <property type="entry name" value="Aminotrans_V_PyrdxlP_BS"/>
</dbReference>
<sequence>MQEIYLDNASTTKVAKEVREYMLYCMEHYYANADSIHNKGLEVSKIINKEKEVFQKFGLDKKKIFFTAGGGEANNILFQAVAKYYKKGHIITTPIEHPSIMETCKNLKDYEVSYVKVDEYGRVDIENLLNLIREDTVLVSIAFVNSEVGTIQDIAKISDLVKKKNKDIYFHTDFVQGLGHVNVDFSKLKVDAISFSSHKIHGPKGMGALYISDRVKLKPIIYGSNTENSFIPRTMANELVLGFLKALSMLDDKDIEHMKK</sequence>
<comment type="similarity">
    <text evidence="2">Belongs to the class-V pyridoxal-phosphate-dependent aminotransferase family. NifS/IscS subfamily.</text>
</comment>
<dbReference type="InterPro" id="IPR015424">
    <property type="entry name" value="PyrdxlP-dep_Trfase"/>
</dbReference>
<dbReference type="EC" id="2.8.1.7" evidence="3"/>
<keyword evidence="11" id="KW-0032">Aminotransferase</keyword>
<dbReference type="SUPFAM" id="SSF53383">
    <property type="entry name" value="PLP-dependent transferases"/>
    <property type="match status" value="1"/>
</dbReference>
<organism evidence="11 12">
    <name type="scientific">Sneathia sanguinegens</name>
    <dbReference type="NCBI Taxonomy" id="40543"/>
    <lineage>
        <taxon>Bacteria</taxon>
        <taxon>Fusobacteriati</taxon>
        <taxon>Fusobacteriota</taxon>
        <taxon>Fusobacteriia</taxon>
        <taxon>Fusobacteriales</taxon>
        <taxon>Leptotrichiaceae</taxon>
        <taxon>Sneathia</taxon>
    </lineage>
</organism>
<evidence type="ECO:0000256" key="6">
    <source>
        <dbReference type="ARBA" id="ARBA00023004"/>
    </source>
</evidence>
<gene>
    <name evidence="11" type="ORF">QQA45_00925</name>
</gene>
<dbReference type="InterPro" id="IPR015422">
    <property type="entry name" value="PyrdxlP-dep_Trfase_small"/>
</dbReference>
<dbReference type="RefSeq" id="WP_285152490.1">
    <property type="nucleotide sequence ID" value="NZ_JASSPP010000001.1"/>
</dbReference>
<name>A0ABT7HKE0_9FUSO</name>
<dbReference type="Proteomes" id="UP001225134">
    <property type="component" value="Unassembled WGS sequence"/>
</dbReference>
<dbReference type="Gene3D" id="1.10.260.50">
    <property type="match status" value="1"/>
</dbReference>